<gene>
    <name evidence="2" type="ORF">ElP_17480</name>
</gene>
<dbReference type="Proteomes" id="UP000317835">
    <property type="component" value="Chromosome"/>
</dbReference>
<protein>
    <submittedName>
        <fullName evidence="2">Uncharacterized protein</fullName>
    </submittedName>
</protein>
<feature type="compositionally biased region" description="Basic residues" evidence="1">
    <location>
        <begin position="194"/>
        <end position="204"/>
    </location>
</feature>
<feature type="region of interest" description="Disordered" evidence="1">
    <location>
        <begin position="175"/>
        <end position="204"/>
    </location>
</feature>
<proteinExistence type="predicted"/>
<dbReference type="EMBL" id="CP036426">
    <property type="protein sequence ID" value="QDV33868.1"/>
    <property type="molecule type" value="Genomic_DNA"/>
</dbReference>
<organism evidence="2 3">
    <name type="scientific">Tautonia plasticadhaerens</name>
    <dbReference type="NCBI Taxonomy" id="2527974"/>
    <lineage>
        <taxon>Bacteria</taxon>
        <taxon>Pseudomonadati</taxon>
        <taxon>Planctomycetota</taxon>
        <taxon>Planctomycetia</taxon>
        <taxon>Isosphaerales</taxon>
        <taxon>Isosphaeraceae</taxon>
        <taxon>Tautonia</taxon>
    </lineage>
</organism>
<sequence>MAEWQKKTLPLQDGHGWTAREGCNVLVADRGAVRFDYPEDWVVVPDEKGSLKLHDRQPPDDDCTLQMTVFYLNPEVDWSGLPLTPLVEKLLEDDSRFILDRGEVVSLRRGRTEVSWAEVRFMDPNEARPAFSRMCLARCRDIQPLITFDYWENDAPRCREVWDIVMATLRLGETIADPSAGPPRRDRRRDAGKGKGRGPGRRSP</sequence>
<evidence type="ECO:0000313" key="2">
    <source>
        <dbReference type="EMBL" id="QDV33868.1"/>
    </source>
</evidence>
<dbReference type="OrthoDB" id="528549at2"/>
<evidence type="ECO:0000256" key="1">
    <source>
        <dbReference type="SAM" id="MobiDB-lite"/>
    </source>
</evidence>
<name>A0A518GZ54_9BACT</name>
<evidence type="ECO:0000313" key="3">
    <source>
        <dbReference type="Proteomes" id="UP000317835"/>
    </source>
</evidence>
<reference evidence="2 3" key="1">
    <citation type="submission" date="2019-02" db="EMBL/GenBank/DDBJ databases">
        <title>Deep-cultivation of Planctomycetes and their phenomic and genomic characterization uncovers novel biology.</title>
        <authorList>
            <person name="Wiegand S."/>
            <person name="Jogler M."/>
            <person name="Boedeker C."/>
            <person name="Pinto D."/>
            <person name="Vollmers J."/>
            <person name="Rivas-Marin E."/>
            <person name="Kohn T."/>
            <person name="Peeters S.H."/>
            <person name="Heuer A."/>
            <person name="Rast P."/>
            <person name="Oberbeckmann S."/>
            <person name="Bunk B."/>
            <person name="Jeske O."/>
            <person name="Meyerdierks A."/>
            <person name="Storesund J.E."/>
            <person name="Kallscheuer N."/>
            <person name="Luecker S."/>
            <person name="Lage O.M."/>
            <person name="Pohl T."/>
            <person name="Merkel B.J."/>
            <person name="Hornburger P."/>
            <person name="Mueller R.-W."/>
            <person name="Bruemmer F."/>
            <person name="Labrenz M."/>
            <person name="Spormann A.M."/>
            <person name="Op den Camp H."/>
            <person name="Overmann J."/>
            <person name="Amann R."/>
            <person name="Jetten M.S.M."/>
            <person name="Mascher T."/>
            <person name="Medema M.H."/>
            <person name="Devos D.P."/>
            <person name="Kaster A.-K."/>
            <person name="Ovreas L."/>
            <person name="Rohde M."/>
            <person name="Galperin M.Y."/>
            <person name="Jogler C."/>
        </authorList>
    </citation>
    <scope>NUCLEOTIDE SEQUENCE [LARGE SCALE GENOMIC DNA]</scope>
    <source>
        <strain evidence="2 3">ElP</strain>
    </source>
</reference>
<dbReference type="RefSeq" id="WP_145268324.1">
    <property type="nucleotide sequence ID" value="NZ_CP036426.1"/>
</dbReference>
<accession>A0A518GZ54</accession>
<keyword evidence="3" id="KW-1185">Reference proteome</keyword>
<dbReference type="KEGG" id="tpla:ElP_17480"/>
<dbReference type="AlphaFoldDB" id="A0A518GZ54"/>